<dbReference type="AlphaFoldDB" id="V4B9V5"/>
<evidence type="ECO:0008006" key="12">
    <source>
        <dbReference type="Google" id="ProtNLM"/>
    </source>
</evidence>
<dbReference type="InterPro" id="IPR007856">
    <property type="entry name" value="SapB_1"/>
</dbReference>
<keyword evidence="2" id="KW-0964">Secreted</keyword>
<dbReference type="OrthoDB" id="69496at2759"/>
<dbReference type="GO" id="GO:0005764">
    <property type="term" value="C:lysosome"/>
    <property type="evidence" value="ECO:0007669"/>
    <property type="project" value="InterPro"/>
</dbReference>
<dbReference type="GO" id="GO:0016020">
    <property type="term" value="C:membrane"/>
    <property type="evidence" value="ECO:0007669"/>
    <property type="project" value="GOC"/>
</dbReference>
<dbReference type="EMBL" id="KB203251">
    <property type="protein sequence ID" value="ESO85794.1"/>
    <property type="molecule type" value="Genomic_DNA"/>
</dbReference>
<dbReference type="SUPFAM" id="SSF47862">
    <property type="entry name" value="Saposin"/>
    <property type="match status" value="6"/>
</dbReference>
<evidence type="ECO:0000256" key="7">
    <source>
        <dbReference type="SAM" id="SignalP"/>
    </source>
</evidence>
<feature type="signal peptide" evidence="7">
    <location>
        <begin position="1"/>
        <end position="15"/>
    </location>
</feature>
<gene>
    <name evidence="10" type="ORF">LOTGIDRAFT_221240</name>
</gene>
<feature type="domain" description="Saposin A-type" evidence="9">
    <location>
        <begin position="17"/>
        <end position="57"/>
    </location>
</feature>
<dbReference type="CTD" id="20246982"/>
<proteinExistence type="predicted"/>
<dbReference type="InterPro" id="IPR051428">
    <property type="entry name" value="Sphingo_Act-Surfact_Prot"/>
</dbReference>
<dbReference type="Pfam" id="PF02199">
    <property type="entry name" value="SapA"/>
    <property type="match status" value="2"/>
</dbReference>
<dbReference type="PROSITE" id="PS51110">
    <property type="entry name" value="SAP_A"/>
    <property type="match status" value="2"/>
</dbReference>
<feature type="domain" description="Saposin B-type" evidence="8">
    <location>
        <begin position="487"/>
        <end position="568"/>
    </location>
</feature>
<evidence type="ECO:0000259" key="9">
    <source>
        <dbReference type="PROSITE" id="PS51110"/>
    </source>
</evidence>
<evidence type="ECO:0000256" key="6">
    <source>
        <dbReference type="ARBA" id="ARBA00023180"/>
    </source>
</evidence>
<dbReference type="Gene3D" id="1.10.225.10">
    <property type="entry name" value="Saposin-like"/>
    <property type="match status" value="5"/>
</dbReference>
<dbReference type="HOGENOM" id="CLU_033757_0_0_1"/>
<keyword evidence="4" id="KW-0677">Repeat</keyword>
<dbReference type="PROSITE" id="PS50015">
    <property type="entry name" value="SAP_B"/>
    <property type="match status" value="5"/>
</dbReference>
<comment type="subcellular location">
    <subcellularLocation>
        <location evidence="1">Secreted</location>
    </subcellularLocation>
</comment>
<dbReference type="InterPro" id="IPR008139">
    <property type="entry name" value="SaposinB_dom"/>
</dbReference>
<feature type="domain" description="Saposin B-type" evidence="8">
    <location>
        <begin position="165"/>
        <end position="243"/>
    </location>
</feature>
<evidence type="ECO:0000313" key="11">
    <source>
        <dbReference type="Proteomes" id="UP000030746"/>
    </source>
</evidence>
<evidence type="ECO:0000256" key="3">
    <source>
        <dbReference type="ARBA" id="ARBA00022729"/>
    </source>
</evidence>
<feature type="chain" id="PRO_5012067998" description="Prosaposin" evidence="7">
    <location>
        <begin position="16"/>
        <end position="616"/>
    </location>
</feature>
<feature type="domain" description="Saposin B-type" evidence="8">
    <location>
        <begin position="385"/>
        <end position="466"/>
    </location>
</feature>
<keyword evidence="6" id="KW-0325">Glycoprotein</keyword>
<accession>V4B9V5</accession>
<keyword evidence="5" id="KW-1015">Disulfide bond</keyword>
<dbReference type="PANTHER" id="PTHR11480:SF3">
    <property type="entry name" value="BCDNA.GH08312"/>
    <property type="match status" value="1"/>
</dbReference>
<dbReference type="RefSeq" id="XP_009063525.1">
    <property type="nucleotide sequence ID" value="XM_009065277.1"/>
</dbReference>
<name>V4B9V5_LOTGI</name>
<dbReference type="GO" id="GO:0005576">
    <property type="term" value="C:extracellular region"/>
    <property type="evidence" value="ECO:0007669"/>
    <property type="project" value="UniProtKB-SubCell"/>
</dbReference>
<evidence type="ECO:0000313" key="10">
    <source>
        <dbReference type="EMBL" id="ESO85794.1"/>
    </source>
</evidence>
<evidence type="ECO:0000256" key="2">
    <source>
        <dbReference type="ARBA" id="ARBA00022525"/>
    </source>
</evidence>
<evidence type="ECO:0000259" key="8">
    <source>
        <dbReference type="PROSITE" id="PS50015"/>
    </source>
</evidence>
<dbReference type="InterPro" id="IPR008373">
    <property type="entry name" value="Saposin"/>
</dbReference>
<feature type="domain" description="Saposin B-type" evidence="8">
    <location>
        <begin position="62"/>
        <end position="145"/>
    </location>
</feature>
<evidence type="ECO:0000256" key="1">
    <source>
        <dbReference type="ARBA" id="ARBA00004613"/>
    </source>
</evidence>
<feature type="domain" description="Saposin B-type" evidence="8">
    <location>
        <begin position="261"/>
        <end position="342"/>
    </location>
</feature>
<dbReference type="SMART" id="SM00162">
    <property type="entry name" value="SAPA"/>
    <property type="match status" value="2"/>
</dbReference>
<dbReference type="PRINTS" id="PR01797">
    <property type="entry name" value="SAPOSIN"/>
</dbReference>
<dbReference type="InterPro" id="IPR008138">
    <property type="entry name" value="SapB_2"/>
</dbReference>
<evidence type="ECO:0000256" key="5">
    <source>
        <dbReference type="ARBA" id="ARBA00023157"/>
    </source>
</evidence>
<dbReference type="OMA" id="DICVHAG"/>
<evidence type="ECO:0000256" key="4">
    <source>
        <dbReference type="ARBA" id="ARBA00022737"/>
    </source>
</evidence>
<dbReference type="Pfam" id="PF03489">
    <property type="entry name" value="SapB_2"/>
    <property type="match status" value="4"/>
</dbReference>
<dbReference type="GO" id="GO:0006665">
    <property type="term" value="P:sphingolipid metabolic process"/>
    <property type="evidence" value="ECO:0007669"/>
    <property type="project" value="InterPro"/>
</dbReference>
<protein>
    <recommendedName>
        <fullName evidence="12">Prosaposin</fullName>
    </recommendedName>
</protein>
<dbReference type="PANTHER" id="PTHR11480">
    <property type="entry name" value="SAPOSIN-RELATED"/>
    <property type="match status" value="1"/>
</dbReference>
<dbReference type="InterPro" id="IPR011001">
    <property type="entry name" value="Saposin-like"/>
</dbReference>
<feature type="domain" description="Saposin A-type" evidence="9">
    <location>
        <begin position="579"/>
        <end position="616"/>
    </location>
</feature>
<dbReference type="FunFam" id="1.10.225.10:FF:000002">
    <property type="entry name" value="prosaposin isoform X2"/>
    <property type="match status" value="2"/>
</dbReference>
<dbReference type="SMART" id="SM00741">
    <property type="entry name" value="SapB"/>
    <property type="match status" value="5"/>
</dbReference>
<dbReference type="KEGG" id="lgi:LOTGIDRAFT_221240"/>
<dbReference type="InterPro" id="IPR003119">
    <property type="entry name" value="SAP_A"/>
</dbReference>
<reference evidence="10 11" key="1">
    <citation type="journal article" date="2013" name="Nature">
        <title>Insights into bilaterian evolution from three spiralian genomes.</title>
        <authorList>
            <person name="Simakov O."/>
            <person name="Marletaz F."/>
            <person name="Cho S.J."/>
            <person name="Edsinger-Gonzales E."/>
            <person name="Havlak P."/>
            <person name="Hellsten U."/>
            <person name="Kuo D.H."/>
            <person name="Larsson T."/>
            <person name="Lv J."/>
            <person name="Arendt D."/>
            <person name="Savage R."/>
            <person name="Osoegawa K."/>
            <person name="de Jong P."/>
            <person name="Grimwood J."/>
            <person name="Chapman J.A."/>
            <person name="Shapiro H."/>
            <person name="Aerts A."/>
            <person name="Otillar R.P."/>
            <person name="Terry A.Y."/>
            <person name="Boore J.L."/>
            <person name="Grigoriev I.V."/>
            <person name="Lindberg D.R."/>
            <person name="Seaver E.C."/>
            <person name="Weisblat D.A."/>
            <person name="Putnam N.H."/>
            <person name="Rokhsar D.S."/>
        </authorList>
    </citation>
    <scope>NUCLEOTIDE SEQUENCE [LARGE SCALE GENOMIC DNA]</scope>
</reference>
<dbReference type="Pfam" id="PF05184">
    <property type="entry name" value="SapB_1"/>
    <property type="match status" value="4"/>
</dbReference>
<keyword evidence="11" id="KW-1185">Reference proteome</keyword>
<sequence length="616" mass="68892">MKLLILLAILGIVCADEYLDDNHCEKGPTFWCTNLHYAKKCGAVKHCMDTVWTKQMAVGVNAEASCTVCQLMVDNVRQLVKNKATDNEMSNLIAKACHIMPSHVKGAQCKDAVKNNIDDILTLIKNEKMTSQMVCQLIGLCIGTEHPQQISKEFAVDVVKQTPADDKLCDDCKTFFNDLRDKILSNKTEEEFVETFYEVCAKLGGFEGVCKVLVDQFAPIAFKYLANEFGDVCQALYLCSNQAHENILVHLQQYVNQASVSGEYCDVCKTAVTEVRDLDRNPQVQSVVVNFLNDDVCSFLGQSADLCKQYVKAYAPILFQLISSELDPVKVCTEIGLCPGKQAVELKTPVKQAVVLKTPVDVQPQSPMYRIFESKPIQEVKDVSASVECVVCEFVMRELVKELGNNASATEIKAFLDKICGVLPSTISTECVQFVDQYAQVIISLLEQEIDPKVICTKIGLCTQTKHKETPKKVVDDRQVIIHKVSDAPLCDVCQEVVTYIDEALKSNASEQDIEMILERVCNVLPQTYRKQCDTIVESYSPYILQLLSELVDPKQICERLSLCPKPSRKNSPLRFKPHLVGERKCTFGPAYWCASKDNAKECGTTAHCEKHVWNN</sequence>
<dbReference type="Proteomes" id="UP000030746">
    <property type="component" value="Unassembled WGS sequence"/>
</dbReference>
<dbReference type="GeneID" id="20246982"/>
<keyword evidence="3 7" id="KW-0732">Signal</keyword>
<organism evidence="10 11">
    <name type="scientific">Lottia gigantea</name>
    <name type="common">Giant owl limpet</name>
    <dbReference type="NCBI Taxonomy" id="225164"/>
    <lineage>
        <taxon>Eukaryota</taxon>
        <taxon>Metazoa</taxon>
        <taxon>Spiralia</taxon>
        <taxon>Lophotrochozoa</taxon>
        <taxon>Mollusca</taxon>
        <taxon>Gastropoda</taxon>
        <taxon>Patellogastropoda</taxon>
        <taxon>Lottioidea</taxon>
        <taxon>Lottiidae</taxon>
        <taxon>Lottia</taxon>
    </lineage>
</organism>